<dbReference type="InterPro" id="IPR042112">
    <property type="entry name" value="P_AcTrfase_dom2"/>
</dbReference>
<dbReference type="InterPro" id="IPR012302">
    <property type="entry name" value="Malic_NAD-bd"/>
</dbReference>
<dbReference type="CDD" id="cd05311">
    <property type="entry name" value="NAD_bind_2_malic_enz"/>
    <property type="match status" value="1"/>
</dbReference>
<reference evidence="7 8" key="1">
    <citation type="journal article" date="2013" name="Genome Announc.">
        <title>Complete Genome Sequence of a Chinese Strain of 'Candidatus Liberibacter asiaticus'.</title>
        <authorList>
            <person name="Lin H."/>
            <person name="Han C.S."/>
            <person name="Liu B."/>
            <person name="Lou B."/>
            <person name="Bai X."/>
            <person name="Deng C."/>
            <person name="Civerolo E.L."/>
            <person name="Gupta G."/>
        </authorList>
    </citation>
    <scope>NUCLEOTIDE SEQUENCE [LARGE SCALE GENOMIC DNA]</scope>
    <source>
        <strain evidence="8">gxpsy</strain>
    </source>
</reference>
<dbReference type="EMBL" id="CP004005">
    <property type="protein sequence ID" value="AGH16378.1"/>
    <property type="molecule type" value="Genomic_DNA"/>
</dbReference>
<keyword evidence="4" id="KW-0511">Multifunctional enzyme</keyword>
<dbReference type="SUPFAM" id="SSF51735">
    <property type="entry name" value="NAD(P)-binding Rossmann-fold domains"/>
    <property type="match status" value="1"/>
</dbReference>
<dbReference type="Proteomes" id="UP000011820">
    <property type="component" value="Chromosome"/>
</dbReference>
<dbReference type="Pfam" id="PF00390">
    <property type="entry name" value="malic"/>
    <property type="match status" value="1"/>
</dbReference>
<comment type="similarity">
    <text evidence="2">In the C-terminal section; belongs to the phosphate acetyltransferase and butyryltransferase family.</text>
</comment>
<dbReference type="SUPFAM" id="SSF53659">
    <property type="entry name" value="Isocitrate/Isopropylmalate dehydrogenase-like"/>
    <property type="match status" value="1"/>
</dbReference>
<dbReference type="InterPro" id="IPR036291">
    <property type="entry name" value="NAD(P)-bd_dom_sf"/>
</dbReference>
<keyword evidence="3" id="KW-0560">Oxidoreductase</keyword>
<feature type="domain" description="Malic enzyme NAD-binding" evidence="5">
    <location>
        <begin position="178"/>
        <end position="415"/>
    </location>
</feature>
<dbReference type="Gene3D" id="3.40.50.10950">
    <property type="match status" value="1"/>
</dbReference>
<dbReference type="InterPro" id="IPR002505">
    <property type="entry name" value="PTA_PTB"/>
</dbReference>
<evidence type="ECO:0000259" key="6">
    <source>
        <dbReference type="SMART" id="SM01274"/>
    </source>
</evidence>
<dbReference type="RefSeq" id="WP_012778357.1">
    <property type="nucleotide sequence ID" value="NC_020549.1"/>
</dbReference>
<dbReference type="PANTHER" id="PTHR43237">
    <property type="entry name" value="NADP-DEPENDENT MALIC ENZYME"/>
    <property type="match status" value="1"/>
</dbReference>
<gene>
    <name evidence="7" type="ORF">WSI_00005</name>
</gene>
<dbReference type="SUPFAM" id="SSF53223">
    <property type="entry name" value="Aminoacid dehydrogenase-like, N-terminal domain"/>
    <property type="match status" value="1"/>
</dbReference>
<dbReference type="SMART" id="SM01274">
    <property type="entry name" value="malic"/>
    <property type="match status" value="1"/>
</dbReference>
<dbReference type="PIRSF" id="PIRSF036684">
    <property type="entry name" value="ME_PTA"/>
    <property type="match status" value="1"/>
</dbReference>
<dbReference type="Pfam" id="PF01515">
    <property type="entry name" value="PTA_PTB"/>
    <property type="match status" value="1"/>
</dbReference>
<dbReference type="InterPro" id="IPR051674">
    <property type="entry name" value="Malate_Decarboxylase"/>
</dbReference>
<dbReference type="InterPro" id="IPR046346">
    <property type="entry name" value="Aminoacid_DH-like_N_sf"/>
</dbReference>
<dbReference type="InterPro" id="IPR045213">
    <property type="entry name" value="Malic_NAD-bd_bact_type"/>
</dbReference>
<dbReference type="Gene3D" id="3.40.50.10380">
    <property type="entry name" value="Malic enzyme, N-terminal domain"/>
    <property type="match status" value="1"/>
</dbReference>
<evidence type="ECO:0000256" key="3">
    <source>
        <dbReference type="ARBA" id="ARBA00023002"/>
    </source>
</evidence>
<sequence>MEKRSSKKTKNPSFQEGDSLFKQALLYHQYPSPGKLEVNATKMLNDQKDLSLAYSPGVAAPSMMIAEDPSKAAMYTNRSNLVAVVSNGSAVLGLGDIGPLASKPVMEGKAVLFKKFAGINVFDIEINAKDVDTMVSTIVALEPTFGGINLEDIKAPECFEVERILSQKLKIPFLHDDQHGTAVTVTAATLNGMKLVGKKFSDIKIVTLGAGAAALACLNLLVTMGVRRENIWVYDLEGLVYEGREKKFDKWKSVYAQKSGPKPLSETMNNADVFLGLSVAGALDPAILKFMAEKPLIMVLANPNPEAMPDEIKKVRPDAMICTGRSDFSNQVNNVLCFPYIFRGALDCGATAITEEMKVAAARAMAVLVRDVPPDVVFDNFAKESPVFGPNYLIPSPFDPNLISYIAPAVAKAAEEAGVASSPIEDYEVYRDSLKRFSFPGRSLMKKIFSIAKGTDSKRILFSAGEDERVLRATQILIKENIARPVLIGSLLTIQDNIRRHDLQIIATKDFDVIDLNNKQSLKDYVDSYRSLSAEKGISLDSIYDLLRSNTTLLGSLALKRGEGDGMICMCDSESGYNSHLTDIHKIIGMGLGISHYSAMSMCIVRDNFLFFTDTHVSAEPSAMEIADSTILASQAICSLGMRPKVSVLFHSNSGSHCIKSSLKMRDSFEKICELSKNLEVDAIVQEEVCLSEIFCDKDVPNTSSSQDAQLLVFPNIDSANIALEMAKSVTNGLHIGTLLLGAALPVHIVPSSVSVREIIDMVALVMASNNSNSSKEKM</sequence>
<dbReference type="InterPro" id="IPR042113">
    <property type="entry name" value="P_AcTrfase_dom1"/>
</dbReference>
<proteinExistence type="inferred from homology"/>
<dbReference type="InterPro" id="IPR037062">
    <property type="entry name" value="Malic_N_dom_sf"/>
</dbReference>
<name>A0ABM5NEA7_LIBAS</name>
<dbReference type="InterPro" id="IPR012188">
    <property type="entry name" value="ME_PTA"/>
</dbReference>
<evidence type="ECO:0000313" key="8">
    <source>
        <dbReference type="Proteomes" id="UP000011820"/>
    </source>
</evidence>
<evidence type="ECO:0000256" key="4">
    <source>
        <dbReference type="ARBA" id="ARBA00023268"/>
    </source>
</evidence>
<dbReference type="Gene3D" id="3.40.50.720">
    <property type="entry name" value="NAD(P)-binding Rossmann-like Domain"/>
    <property type="match status" value="1"/>
</dbReference>
<accession>A0ABM5NEA7</accession>
<comment type="similarity">
    <text evidence="1">In the N-terminal section; belongs to the malic enzymes family.</text>
</comment>
<feature type="domain" description="Malic enzyme N-terminal" evidence="6">
    <location>
        <begin position="33"/>
        <end position="166"/>
    </location>
</feature>
<dbReference type="InterPro" id="IPR012301">
    <property type="entry name" value="Malic_N_dom"/>
</dbReference>
<dbReference type="SMART" id="SM00919">
    <property type="entry name" value="Malic_M"/>
    <property type="match status" value="1"/>
</dbReference>
<dbReference type="Pfam" id="PF03949">
    <property type="entry name" value="Malic_M"/>
    <property type="match status" value="1"/>
</dbReference>
<evidence type="ECO:0000313" key="7">
    <source>
        <dbReference type="EMBL" id="AGH16378.1"/>
    </source>
</evidence>
<evidence type="ECO:0000256" key="1">
    <source>
        <dbReference type="ARBA" id="ARBA00007686"/>
    </source>
</evidence>
<dbReference type="GeneID" id="93076381"/>
<keyword evidence="8" id="KW-1185">Reference proteome</keyword>
<dbReference type="PANTHER" id="PTHR43237:SF4">
    <property type="entry name" value="NADP-DEPENDENT MALIC ENZYME"/>
    <property type="match status" value="1"/>
</dbReference>
<evidence type="ECO:0000259" key="5">
    <source>
        <dbReference type="SMART" id="SM00919"/>
    </source>
</evidence>
<organism evidence="7 8">
    <name type="scientific">Candidatus Liberibacter asiaticus str. gxpsy</name>
    <dbReference type="NCBI Taxonomy" id="1174529"/>
    <lineage>
        <taxon>Bacteria</taxon>
        <taxon>Pseudomonadati</taxon>
        <taxon>Pseudomonadota</taxon>
        <taxon>Alphaproteobacteria</taxon>
        <taxon>Hyphomicrobiales</taxon>
        <taxon>Rhizobiaceae</taxon>
        <taxon>Liberibacter</taxon>
    </lineage>
</organism>
<dbReference type="Gene3D" id="3.40.50.10750">
    <property type="entry name" value="Isocitrate/Isopropylmalate dehydrogenase-like"/>
    <property type="match status" value="1"/>
</dbReference>
<protein>
    <submittedName>
        <fullName evidence="7">Malic enzyme</fullName>
    </submittedName>
</protein>
<evidence type="ECO:0000256" key="2">
    <source>
        <dbReference type="ARBA" id="ARBA00008756"/>
    </source>
</evidence>